<proteinExistence type="predicted"/>
<dbReference type="PROSITE" id="PS50244">
    <property type="entry name" value="S5A_REDUCTASE"/>
    <property type="match status" value="1"/>
</dbReference>
<evidence type="ECO:0000313" key="13">
    <source>
        <dbReference type="Proteomes" id="UP000789831"/>
    </source>
</evidence>
<evidence type="ECO:0000256" key="7">
    <source>
        <dbReference type="ARBA" id="ARBA00023098"/>
    </source>
</evidence>
<evidence type="ECO:0000256" key="6">
    <source>
        <dbReference type="ARBA" id="ARBA00022989"/>
    </source>
</evidence>
<evidence type="ECO:0000256" key="10">
    <source>
        <dbReference type="ARBA" id="ARBA00023264"/>
    </source>
</evidence>
<keyword evidence="9" id="KW-0594">Phospholipid biosynthesis</keyword>
<feature type="transmembrane region" description="Helical" evidence="11">
    <location>
        <begin position="171"/>
        <end position="199"/>
    </location>
</feature>
<protein>
    <submittedName>
        <fullName evidence="12">3488_t:CDS:1</fullName>
    </submittedName>
</protein>
<dbReference type="InterPro" id="IPR052527">
    <property type="entry name" value="Metal_cation-efflux_comp"/>
</dbReference>
<keyword evidence="10" id="KW-1208">Phospholipid metabolism</keyword>
<dbReference type="InterPro" id="IPR007318">
    <property type="entry name" value="Phopholipid_MeTrfase"/>
</dbReference>
<dbReference type="AlphaFoldDB" id="A0A9N8YQD9"/>
<evidence type="ECO:0000256" key="8">
    <source>
        <dbReference type="ARBA" id="ARBA00023136"/>
    </source>
</evidence>
<evidence type="ECO:0000256" key="3">
    <source>
        <dbReference type="ARBA" id="ARBA00022603"/>
    </source>
</evidence>
<organism evidence="12 13">
    <name type="scientific">Ambispora gerdemannii</name>
    <dbReference type="NCBI Taxonomy" id="144530"/>
    <lineage>
        <taxon>Eukaryota</taxon>
        <taxon>Fungi</taxon>
        <taxon>Fungi incertae sedis</taxon>
        <taxon>Mucoromycota</taxon>
        <taxon>Glomeromycotina</taxon>
        <taxon>Glomeromycetes</taxon>
        <taxon>Archaeosporales</taxon>
        <taxon>Ambisporaceae</taxon>
        <taxon>Ambispora</taxon>
    </lineage>
</organism>
<gene>
    <name evidence="12" type="ORF">AGERDE_LOCUS1630</name>
</gene>
<keyword evidence="8 11" id="KW-0472">Membrane</keyword>
<dbReference type="GO" id="GO:0008168">
    <property type="term" value="F:methyltransferase activity"/>
    <property type="evidence" value="ECO:0007669"/>
    <property type="project" value="UniProtKB-KW"/>
</dbReference>
<dbReference type="EMBL" id="CAJVPL010000116">
    <property type="protein sequence ID" value="CAG8449367.1"/>
    <property type="molecule type" value="Genomic_DNA"/>
</dbReference>
<dbReference type="PANTHER" id="PTHR43847:SF1">
    <property type="entry name" value="BLL3993 PROTEIN"/>
    <property type="match status" value="1"/>
</dbReference>
<dbReference type="OrthoDB" id="422086at2759"/>
<keyword evidence="13" id="KW-1185">Reference proteome</keyword>
<evidence type="ECO:0000256" key="2">
    <source>
        <dbReference type="ARBA" id="ARBA00022516"/>
    </source>
</evidence>
<keyword evidence="3" id="KW-0489">Methyltransferase</keyword>
<sequence>MHLPKNDFSTTPLQFTLLITFIDFPVFTAYFLMLTIIILDQILLLNLSRRRARRENAPDSETPLLSVSSTTSLISFNLIPSGHSSYFIALAGFLSLCAPLLSLFEIYDLPWAIGRMLGWFGLFLIVLGYLFRVYSINDKWSTRTVVVENGLVVIGNGPYRYIRHPGYTGQIIAWIGFALSSGDLSVIIIILSMTLLAYWHRIRVEEETMVEKFGDEYREYQRSTKKLIPFIY</sequence>
<evidence type="ECO:0000256" key="4">
    <source>
        <dbReference type="ARBA" id="ARBA00022691"/>
    </source>
</evidence>
<dbReference type="Gene3D" id="1.20.120.1630">
    <property type="match status" value="1"/>
</dbReference>
<dbReference type="Pfam" id="PF04191">
    <property type="entry name" value="PEMT"/>
    <property type="match status" value="1"/>
</dbReference>
<keyword evidence="4" id="KW-0949">S-adenosyl-L-methionine</keyword>
<keyword evidence="5 11" id="KW-0812">Transmembrane</keyword>
<evidence type="ECO:0000256" key="11">
    <source>
        <dbReference type="SAM" id="Phobius"/>
    </source>
</evidence>
<keyword evidence="7" id="KW-0443">Lipid metabolism</keyword>
<evidence type="ECO:0000313" key="12">
    <source>
        <dbReference type="EMBL" id="CAG8449367.1"/>
    </source>
</evidence>
<feature type="transmembrane region" description="Helical" evidence="11">
    <location>
        <begin position="15"/>
        <end position="39"/>
    </location>
</feature>
<name>A0A9N8YQD9_9GLOM</name>
<keyword evidence="6 11" id="KW-1133">Transmembrane helix</keyword>
<dbReference type="GO" id="GO:0012505">
    <property type="term" value="C:endomembrane system"/>
    <property type="evidence" value="ECO:0007669"/>
    <property type="project" value="UniProtKB-SubCell"/>
</dbReference>
<dbReference type="Proteomes" id="UP000789831">
    <property type="component" value="Unassembled WGS sequence"/>
</dbReference>
<evidence type="ECO:0000256" key="1">
    <source>
        <dbReference type="ARBA" id="ARBA00004127"/>
    </source>
</evidence>
<dbReference type="GO" id="GO:0008654">
    <property type="term" value="P:phospholipid biosynthetic process"/>
    <property type="evidence" value="ECO:0007669"/>
    <property type="project" value="UniProtKB-KW"/>
</dbReference>
<dbReference type="PANTHER" id="PTHR43847">
    <property type="entry name" value="BLL3993 PROTEIN"/>
    <property type="match status" value="1"/>
</dbReference>
<reference evidence="12" key="1">
    <citation type="submission" date="2021-06" db="EMBL/GenBank/DDBJ databases">
        <authorList>
            <person name="Kallberg Y."/>
            <person name="Tangrot J."/>
            <person name="Rosling A."/>
        </authorList>
    </citation>
    <scope>NUCLEOTIDE SEQUENCE</scope>
    <source>
        <strain evidence="12">MT106</strain>
    </source>
</reference>
<comment type="caution">
    <text evidence="12">The sequence shown here is derived from an EMBL/GenBank/DDBJ whole genome shotgun (WGS) entry which is preliminary data.</text>
</comment>
<evidence type="ECO:0000256" key="9">
    <source>
        <dbReference type="ARBA" id="ARBA00023209"/>
    </source>
</evidence>
<feature type="transmembrane region" description="Helical" evidence="11">
    <location>
        <begin position="116"/>
        <end position="134"/>
    </location>
</feature>
<keyword evidence="2" id="KW-0444">Lipid biosynthesis</keyword>
<keyword evidence="3" id="KW-0808">Transferase</keyword>
<evidence type="ECO:0000256" key="5">
    <source>
        <dbReference type="ARBA" id="ARBA00022692"/>
    </source>
</evidence>
<feature type="transmembrane region" description="Helical" evidence="11">
    <location>
        <begin position="85"/>
        <end position="104"/>
    </location>
</feature>
<comment type="subcellular location">
    <subcellularLocation>
        <location evidence="1">Endomembrane system</location>
        <topology evidence="1">Multi-pass membrane protein</topology>
    </subcellularLocation>
</comment>
<accession>A0A9N8YQD9</accession>
<dbReference type="GO" id="GO:0032259">
    <property type="term" value="P:methylation"/>
    <property type="evidence" value="ECO:0007669"/>
    <property type="project" value="UniProtKB-KW"/>
</dbReference>